<evidence type="ECO:0000256" key="1">
    <source>
        <dbReference type="SAM" id="Phobius"/>
    </source>
</evidence>
<keyword evidence="1" id="KW-0472">Membrane</keyword>
<evidence type="ECO:0000313" key="3">
    <source>
        <dbReference type="Proteomes" id="UP001314170"/>
    </source>
</evidence>
<evidence type="ECO:0000313" key="2">
    <source>
        <dbReference type="EMBL" id="CAK7338627.1"/>
    </source>
</evidence>
<accession>A0AAV1RSX1</accession>
<sequence>MATEARLAPWSTGAKLLWVLGCIWSICRDYSGLLGLPLGPLALCSFYYSSFSFVVIPVGTCFLALASSSLVGANLLSVLGYVWLVYRDCSGLLSSPTGPLLCVASLAIVPVGSCFLALPSKYSASIDDPRSPSIHKEALKINGAPKYVLNVLSIKDSSFIS</sequence>
<keyword evidence="3" id="KW-1185">Reference proteome</keyword>
<feature type="transmembrane region" description="Helical" evidence="1">
    <location>
        <begin position="7"/>
        <end position="26"/>
    </location>
</feature>
<protein>
    <recommendedName>
        <fullName evidence="4">NADH dehydrogenase subunit 6</fullName>
    </recommendedName>
</protein>
<gene>
    <name evidence="2" type="ORF">DCAF_LOCUS13675</name>
</gene>
<dbReference type="AlphaFoldDB" id="A0AAV1RSX1"/>
<reference evidence="2 3" key="1">
    <citation type="submission" date="2024-01" db="EMBL/GenBank/DDBJ databases">
        <authorList>
            <person name="Waweru B."/>
        </authorList>
    </citation>
    <scope>NUCLEOTIDE SEQUENCE [LARGE SCALE GENOMIC DNA]</scope>
</reference>
<dbReference type="EMBL" id="CAWUPB010001154">
    <property type="protein sequence ID" value="CAK7338627.1"/>
    <property type="molecule type" value="Genomic_DNA"/>
</dbReference>
<name>A0AAV1RSX1_9ROSI</name>
<proteinExistence type="predicted"/>
<organism evidence="2 3">
    <name type="scientific">Dovyalis caffra</name>
    <dbReference type="NCBI Taxonomy" id="77055"/>
    <lineage>
        <taxon>Eukaryota</taxon>
        <taxon>Viridiplantae</taxon>
        <taxon>Streptophyta</taxon>
        <taxon>Embryophyta</taxon>
        <taxon>Tracheophyta</taxon>
        <taxon>Spermatophyta</taxon>
        <taxon>Magnoliopsida</taxon>
        <taxon>eudicotyledons</taxon>
        <taxon>Gunneridae</taxon>
        <taxon>Pentapetalae</taxon>
        <taxon>rosids</taxon>
        <taxon>fabids</taxon>
        <taxon>Malpighiales</taxon>
        <taxon>Salicaceae</taxon>
        <taxon>Flacourtieae</taxon>
        <taxon>Dovyalis</taxon>
    </lineage>
</organism>
<keyword evidence="1" id="KW-1133">Transmembrane helix</keyword>
<feature type="transmembrane region" description="Helical" evidence="1">
    <location>
        <begin position="70"/>
        <end position="86"/>
    </location>
</feature>
<comment type="caution">
    <text evidence="2">The sequence shown here is derived from an EMBL/GenBank/DDBJ whole genome shotgun (WGS) entry which is preliminary data.</text>
</comment>
<feature type="transmembrane region" description="Helical" evidence="1">
    <location>
        <begin position="98"/>
        <end position="118"/>
    </location>
</feature>
<evidence type="ECO:0008006" key="4">
    <source>
        <dbReference type="Google" id="ProtNLM"/>
    </source>
</evidence>
<keyword evidence="1" id="KW-0812">Transmembrane</keyword>
<dbReference type="Proteomes" id="UP001314170">
    <property type="component" value="Unassembled WGS sequence"/>
</dbReference>
<feature type="transmembrane region" description="Helical" evidence="1">
    <location>
        <begin position="46"/>
        <end position="65"/>
    </location>
</feature>